<organism evidence="1 2">
    <name type="scientific">Papaver somniferum</name>
    <name type="common">Opium poppy</name>
    <dbReference type="NCBI Taxonomy" id="3469"/>
    <lineage>
        <taxon>Eukaryota</taxon>
        <taxon>Viridiplantae</taxon>
        <taxon>Streptophyta</taxon>
        <taxon>Embryophyta</taxon>
        <taxon>Tracheophyta</taxon>
        <taxon>Spermatophyta</taxon>
        <taxon>Magnoliopsida</taxon>
        <taxon>Ranunculales</taxon>
        <taxon>Papaveraceae</taxon>
        <taxon>Papaveroideae</taxon>
        <taxon>Papaver</taxon>
    </lineage>
</organism>
<evidence type="ECO:0000313" key="1">
    <source>
        <dbReference type="EMBL" id="RZC48278.1"/>
    </source>
</evidence>
<dbReference type="Gramene" id="RZC48278">
    <property type="protein sequence ID" value="RZC48278"/>
    <property type="gene ID" value="C5167_041219"/>
</dbReference>
<gene>
    <name evidence="1" type="ORF">C5167_041219</name>
</gene>
<accession>A0A4Y7ILF0</accession>
<name>A0A4Y7ILF0_PAPSO</name>
<dbReference type="EMBL" id="CM010715">
    <property type="protein sequence ID" value="RZC48278.1"/>
    <property type="molecule type" value="Genomic_DNA"/>
</dbReference>
<dbReference type="Proteomes" id="UP000316621">
    <property type="component" value="Chromosome 1"/>
</dbReference>
<keyword evidence="2" id="KW-1185">Reference proteome</keyword>
<reference evidence="1 2" key="1">
    <citation type="journal article" date="2018" name="Science">
        <title>The opium poppy genome and morphinan production.</title>
        <authorList>
            <person name="Guo L."/>
            <person name="Winzer T."/>
            <person name="Yang X."/>
            <person name="Li Y."/>
            <person name="Ning Z."/>
            <person name="He Z."/>
            <person name="Teodor R."/>
            <person name="Lu Y."/>
            <person name="Bowser T.A."/>
            <person name="Graham I.A."/>
            <person name="Ye K."/>
        </authorList>
    </citation>
    <scope>NUCLEOTIDE SEQUENCE [LARGE SCALE GENOMIC DNA]</scope>
    <source>
        <strain evidence="2">cv. HN1</strain>
        <tissue evidence="1">Leaves</tissue>
    </source>
</reference>
<dbReference type="AlphaFoldDB" id="A0A4Y7ILF0"/>
<dbReference type="SUPFAM" id="SSF50729">
    <property type="entry name" value="PH domain-like"/>
    <property type="match status" value="1"/>
</dbReference>
<evidence type="ECO:0008006" key="3">
    <source>
        <dbReference type="Google" id="ProtNLM"/>
    </source>
</evidence>
<sequence length="72" mass="8183">MASNGTENSLEKIKKQLASSSGKNLLQGPILKRSETLRKWNERWMILDPTTGKMEYNGLPKYDGCCFCILMN</sequence>
<dbReference type="STRING" id="3469.A0A4Y7ILF0"/>
<evidence type="ECO:0000313" key="2">
    <source>
        <dbReference type="Proteomes" id="UP000316621"/>
    </source>
</evidence>
<proteinExistence type="predicted"/>
<protein>
    <recommendedName>
        <fullName evidence="3">PH domain-containing protein</fullName>
    </recommendedName>
</protein>